<keyword evidence="3" id="KW-1185">Reference proteome</keyword>
<name>A0A1Y6GXU2_9XANT</name>
<dbReference type="SUPFAM" id="SSF55781">
    <property type="entry name" value="GAF domain-like"/>
    <property type="match status" value="1"/>
</dbReference>
<dbReference type="Proteomes" id="UP000195953">
    <property type="component" value="Chromosome 1"/>
</dbReference>
<reference evidence="2 4" key="2">
    <citation type="submission" date="2017-05" db="EMBL/GenBank/DDBJ databases">
        <authorList>
            <person name="Song R."/>
            <person name="Chenine A.L."/>
            <person name="Ruprecht R.M."/>
        </authorList>
    </citation>
    <scope>NUCLEOTIDE SEQUENCE [LARGE SCALE GENOMIC DNA]</scope>
    <source>
        <strain evidence="2">PD5205</strain>
    </source>
</reference>
<reference evidence="1 3" key="1">
    <citation type="submission" date="2017-05" db="EMBL/GenBank/DDBJ databases">
        <authorList>
            <person name="Blom J."/>
        </authorList>
    </citation>
    <scope>NUCLEOTIDE SEQUENCE [LARGE SCALE GENOMIC DNA]</scope>
    <source>
        <strain evidence="1">PD885</strain>
    </source>
</reference>
<organism evidence="2 4">
    <name type="scientific">Xanthomonas fragariae</name>
    <dbReference type="NCBI Taxonomy" id="48664"/>
    <lineage>
        <taxon>Bacteria</taxon>
        <taxon>Pseudomonadati</taxon>
        <taxon>Pseudomonadota</taxon>
        <taxon>Gammaproteobacteria</taxon>
        <taxon>Lysobacterales</taxon>
        <taxon>Lysobacteraceae</taxon>
        <taxon>Xanthomonas</taxon>
    </lineage>
</organism>
<dbReference type="EMBL" id="LT853882">
    <property type="protein sequence ID" value="SMQ98220.1"/>
    <property type="molecule type" value="Genomic_DNA"/>
</dbReference>
<evidence type="ECO:0000313" key="2">
    <source>
        <dbReference type="EMBL" id="SMR04316.1"/>
    </source>
</evidence>
<accession>A0A1Y6GXU2</accession>
<protein>
    <submittedName>
        <fullName evidence="2">Two-component system sensor protein</fullName>
    </submittedName>
</protein>
<sequence>MVSGGVALAVTQAVSARLQAEFALWLQQAENAIDTSLRGDQIPEDLADAAVCALCDTLDAQVGALYRIDGERLRLISGAALPNDAPKTDHFVKAHCGTLQACNEDGDVVFEARLRRHHLAA</sequence>
<dbReference type="STRING" id="48664.BER92_14755"/>
<gene>
    <name evidence="2" type="ORF">PD5205_03033</name>
    <name evidence="1" type="ORF">PD885_00962</name>
</gene>
<evidence type="ECO:0000313" key="3">
    <source>
        <dbReference type="Proteomes" id="UP000195877"/>
    </source>
</evidence>
<proteinExistence type="predicted"/>
<dbReference type="EMBL" id="LT853885">
    <property type="protein sequence ID" value="SMR04316.1"/>
    <property type="molecule type" value="Genomic_DNA"/>
</dbReference>
<dbReference type="AlphaFoldDB" id="A0A1Y6GXU2"/>
<evidence type="ECO:0000313" key="1">
    <source>
        <dbReference type="EMBL" id="SMQ98220.1"/>
    </source>
</evidence>
<evidence type="ECO:0000313" key="4">
    <source>
        <dbReference type="Proteomes" id="UP000195953"/>
    </source>
</evidence>
<dbReference type="Proteomes" id="UP000195877">
    <property type="component" value="Chromosome 1"/>
</dbReference>